<dbReference type="Proteomes" id="UP000247345">
    <property type="component" value="Unassembled WGS sequence"/>
</dbReference>
<dbReference type="GO" id="GO:0071281">
    <property type="term" value="P:cellular response to iron ion"/>
    <property type="evidence" value="ECO:0007669"/>
    <property type="project" value="TreeGrafter"/>
</dbReference>
<dbReference type="PANTHER" id="PTHR30535:SF34">
    <property type="entry name" value="MOLYBDATE-BINDING PROTEIN MOLA"/>
    <property type="match status" value="1"/>
</dbReference>
<evidence type="ECO:0000313" key="2">
    <source>
        <dbReference type="EMBL" id="PQJ73043.1"/>
    </source>
</evidence>
<evidence type="ECO:0000259" key="1">
    <source>
        <dbReference type="PROSITE" id="PS50983"/>
    </source>
</evidence>
<organism evidence="2 3">
    <name type="scientific">Polaribacter butkevichii</name>
    <dbReference type="NCBI Taxonomy" id="218490"/>
    <lineage>
        <taxon>Bacteria</taxon>
        <taxon>Pseudomonadati</taxon>
        <taxon>Bacteroidota</taxon>
        <taxon>Flavobacteriia</taxon>
        <taxon>Flavobacteriales</taxon>
        <taxon>Flavobacteriaceae</taxon>
    </lineage>
</organism>
<sequence length="370" mass="41658">MKHLLPLLIISVFFISCQKNKPIKPVKTPVKTNIKYAKGFDIITTGNQKKLIIKQPYQNAKTQFTYILGNKTNLSTNELKVPVKNIVVTSTTHIPMLEEIGAENFLIGFPQTKFISSIKTRKRIDAGHVIELGSEQTMNTERLIELAPELVIGFGLNGNNKTYKTIQRNGIPVIYNGDWLEETPLGRAEWIKFFGVLFNKEKEADSIFNVIETNYLSVKKIALKANKIPTIISGSLFKDLWYMPAGDSFIATYFKDANTNFLWQNTKGTGSLALSIESVLDKGLAADFWIGCGLFENRADMLTSNQKYNSFSAFKKGNIYTYANNKGATGGLIYFEKAPTRPDLVLKDIIKITNSDLLPNYSLTFFQKME</sequence>
<dbReference type="EMBL" id="MSCK01000001">
    <property type="protein sequence ID" value="PQJ73043.1"/>
    <property type="molecule type" value="Genomic_DNA"/>
</dbReference>
<reference evidence="2 3" key="1">
    <citation type="submission" date="2016-12" db="EMBL/GenBank/DDBJ databases">
        <title>Trade-off between light-utilization and light-protection in marine flavobacteria.</title>
        <authorList>
            <person name="Kumagai Y."/>
            <person name="Yoshizawa S."/>
            <person name="Kogure K."/>
            <person name="Iwasaki W."/>
        </authorList>
    </citation>
    <scope>NUCLEOTIDE SEQUENCE [LARGE SCALE GENOMIC DNA]</scope>
    <source>
        <strain evidence="2 3">KCTC 12100</strain>
    </source>
</reference>
<dbReference type="Pfam" id="PF01497">
    <property type="entry name" value="Peripla_BP_2"/>
    <property type="match status" value="1"/>
</dbReference>
<name>A0A2P6CDR3_9FLAO</name>
<protein>
    <submittedName>
        <fullName evidence="2">ABC transporter substrate-binding protein</fullName>
    </submittedName>
</protein>
<accession>A0A2P6CDR3</accession>
<proteinExistence type="predicted"/>
<evidence type="ECO:0000313" key="3">
    <source>
        <dbReference type="Proteomes" id="UP000247345"/>
    </source>
</evidence>
<dbReference type="InterPro" id="IPR050902">
    <property type="entry name" value="ABC_Transporter_SBP"/>
</dbReference>
<dbReference type="PROSITE" id="PS51257">
    <property type="entry name" value="PROKAR_LIPOPROTEIN"/>
    <property type="match status" value="1"/>
</dbReference>
<feature type="domain" description="Fe/B12 periplasmic-binding" evidence="1">
    <location>
        <begin position="85"/>
        <end position="357"/>
    </location>
</feature>
<dbReference type="Gene3D" id="3.40.50.1980">
    <property type="entry name" value="Nitrogenase molybdenum iron protein domain"/>
    <property type="match status" value="2"/>
</dbReference>
<dbReference type="InterPro" id="IPR002491">
    <property type="entry name" value="ABC_transptr_periplasmic_BD"/>
</dbReference>
<dbReference type="OrthoDB" id="9812528at2"/>
<dbReference type="RefSeq" id="WP_105048709.1">
    <property type="nucleotide sequence ID" value="NZ_CP150661.1"/>
</dbReference>
<dbReference type="PANTHER" id="PTHR30535">
    <property type="entry name" value="VITAMIN B12-BINDING PROTEIN"/>
    <property type="match status" value="1"/>
</dbReference>
<comment type="caution">
    <text evidence="2">The sequence shown here is derived from an EMBL/GenBank/DDBJ whole genome shotgun (WGS) entry which is preliminary data.</text>
</comment>
<dbReference type="PROSITE" id="PS50983">
    <property type="entry name" value="FE_B12_PBP"/>
    <property type="match status" value="1"/>
</dbReference>
<gene>
    <name evidence="2" type="ORF">BTO14_07140</name>
</gene>
<dbReference type="AlphaFoldDB" id="A0A2P6CDR3"/>
<keyword evidence="3" id="KW-1185">Reference proteome</keyword>
<dbReference type="SUPFAM" id="SSF53807">
    <property type="entry name" value="Helical backbone' metal receptor"/>
    <property type="match status" value="1"/>
</dbReference>